<evidence type="ECO:0000256" key="1">
    <source>
        <dbReference type="SAM" id="MobiDB-lite"/>
    </source>
</evidence>
<reference evidence="2 3" key="1">
    <citation type="submission" date="2019-10" db="EMBL/GenBank/DDBJ databases">
        <title>Two novel species isolated from a subtropical stream in China.</title>
        <authorList>
            <person name="Lu H."/>
        </authorList>
    </citation>
    <scope>NUCLEOTIDE SEQUENCE [LARGE SCALE GENOMIC DNA]</scope>
    <source>
        <strain evidence="2 3">FT103W</strain>
    </source>
</reference>
<proteinExistence type="predicted"/>
<dbReference type="AlphaFoldDB" id="A0A843SN43"/>
<sequence length="452" mass="49327">MRLPGTRYQEHGWEQVRKLLGHCSLQAFRQLEMHQLLDPGQHAPLLDSYTDAVAAALRAGARSARAEAEGNSYGDSVYELSLSLLFELQAQPSFWLAFAAAVAAEHARSGAFWLDAAAEGVMRKKVNDMYAGLRDKVDADSYIATTGRDCSPNKIYTYRMLDTAYREIAGLFADWRQHAGQVGAILGRPLDGSPIEVRQMKSIGGCKAEWIIRWSESQERYAGSPGPLHTRSKRFASLKNSPGKIAAMLAEIGDYEELSANMDRADDWQGDAGEAALWLEDYWRVIGESEQQEAHGGLQDEDRILPEPAADEAPGDADADAEDEGAAATASSEPDARDLAHDLAAEQALAGTLSLPPRYLELARSAQESGSWALRILSAESLPIRLAVYQKLLGVADDTYPDAWLDPATGELPTLQQLAALDQISMPTLRKRRNEAIDKLYAANTGKGLAAK</sequence>
<gene>
    <name evidence="2" type="ORF">GEV01_29235</name>
</gene>
<dbReference type="EMBL" id="WHUF01000012">
    <property type="protein sequence ID" value="MQA23613.1"/>
    <property type="molecule type" value="Genomic_DNA"/>
</dbReference>
<feature type="region of interest" description="Disordered" evidence="1">
    <location>
        <begin position="291"/>
        <end position="336"/>
    </location>
</feature>
<dbReference type="Proteomes" id="UP000444318">
    <property type="component" value="Unassembled WGS sequence"/>
</dbReference>
<name>A0A843SN43_9BURK</name>
<organism evidence="2 3">
    <name type="scientific">Rugamonas rivuli</name>
    <dbReference type="NCBI Taxonomy" id="2743358"/>
    <lineage>
        <taxon>Bacteria</taxon>
        <taxon>Pseudomonadati</taxon>
        <taxon>Pseudomonadota</taxon>
        <taxon>Betaproteobacteria</taxon>
        <taxon>Burkholderiales</taxon>
        <taxon>Oxalobacteraceae</taxon>
        <taxon>Telluria group</taxon>
        <taxon>Rugamonas</taxon>
    </lineage>
</organism>
<evidence type="ECO:0000313" key="3">
    <source>
        <dbReference type="Proteomes" id="UP000444318"/>
    </source>
</evidence>
<accession>A0A843SN43</accession>
<evidence type="ECO:0000313" key="2">
    <source>
        <dbReference type="EMBL" id="MQA23613.1"/>
    </source>
</evidence>
<feature type="compositionally biased region" description="Acidic residues" evidence="1">
    <location>
        <begin position="309"/>
        <end position="325"/>
    </location>
</feature>
<comment type="caution">
    <text evidence="2">The sequence shown here is derived from an EMBL/GenBank/DDBJ whole genome shotgun (WGS) entry which is preliminary data.</text>
</comment>
<protein>
    <submittedName>
        <fullName evidence="2">Uncharacterized protein</fullName>
    </submittedName>
</protein>
<dbReference type="RefSeq" id="WP_152809732.1">
    <property type="nucleotide sequence ID" value="NZ_WHUF01000012.1"/>
</dbReference>
<keyword evidence="3" id="KW-1185">Reference proteome</keyword>